<keyword evidence="9" id="KW-0693">Viral RNA replication</keyword>
<keyword evidence="8" id="KW-0946">Virion</keyword>
<organismHost>
    <name type="scientific">Mammalia</name>
    <name type="common">mammals</name>
    <dbReference type="NCBI Taxonomy" id="40674"/>
</organismHost>
<protein>
    <recommendedName>
        <fullName evidence="3">RNA-directed RNA polymerase</fullName>
        <ecNumber evidence="3">2.7.7.48</ecNumber>
    </recommendedName>
</protein>
<evidence type="ECO:0000256" key="2">
    <source>
        <dbReference type="ARBA" id="ARBA00009581"/>
    </source>
</evidence>
<evidence type="ECO:0000313" key="11">
    <source>
        <dbReference type="EMBL" id="AAZ76898.1"/>
    </source>
</evidence>
<dbReference type="PROSITE" id="PS50523">
    <property type="entry name" value="RDRP_DSRNA_REO"/>
    <property type="match status" value="1"/>
</dbReference>
<evidence type="ECO:0000256" key="1">
    <source>
        <dbReference type="ARBA" id="ARBA00004328"/>
    </source>
</evidence>
<organism evidence="11">
    <name type="scientific">Reovirus type 1 (strain Lang)</name>
    <name type="common">T1L</name>
    <name type="synonym">Mammalian orthoreovirus 1</name>
    <dbReference type="NCBI Taxonomy" id="10884"/>
    <lineage>
        <taxon>Viruses</taxon>
        <taxon>Riboviria</taxon>
        <taxon>Orthornavirae</taxon>
        <taxon>Duplornaviricota</taxon>
        <taxon>Resentoviricetes</taxon>
        <taxon>Reovirales</taxon>
        <taxon>Spinareoviridae</taxon>
        <taxon>Orthoreovirus</taxon>
        <taxon>Orthoreovirus mammalis</taxon>
    </lineage>
</organism>
<evidence type="ECO:0000256" key="6">
    <source>
        <dbReference type="ARBA" id="ARBA00022695"/>
    </source>
</evidence>
<keyword evidence="6" id="KW-0548">Nucleotidyltransferase</keyword>
<feature type="non-terminal residue" evidence="11">
    <location>
        <position position="1"/>
    </location>
</feature>
<dbReference type="Pfam" id="PF07925">
    <property type="entry name" value="RdRP_5"/>
    <property type="match status" value="1"/>
</dbReference>
<dbReference type="EC" id="2.7.7.48" evidence="3"/>
<keyword evidence="4" id="KW-0696">RNA-directed RNA polymerase</keyword>
<feature type="non-terminal residue" evidence="11">
    <location>
        <position position="79"/>
    </location>
</feature>
<reference evidence="11" key="1">
    <citation type="journal article" date="2006" name="Microbiol. Immunol.">
        <title>Detection of enteroviruses and mammalian reoviruses in Korean environmental waters.</title>
        <authorList>
            <person name="Kim H.J."/>
            <person name="Shin Y.O."/>
            <person name="Kim S.H."/>
        </authorList>
    </citation>
    <scope>NUCLEOTIDE SEQUENCE</scope>
    <source>
        <strain evidence="11">P6reo</strain>
    </source>
</reference>
<comment type="similarity">
    <text evidence="2">Belongs to the reoviridae RNA-directed RNA polymerase family.</text>
</comment>
<feature type="domain" description="RdRp catalytic" evidence="10">
    <location>
        <begin position="1"/>
        <end position="79"/>
    </location>
</feature>
<name>Q3Y468_REOVL</name>
<evidence type="ECO:0000256" key="5">
    <source>
        <dbReference type="ARBA" id="ARBA00022679"/>
    </source>
</evidence>
<evidence type="ECO:0000256" key="7">
    <source>
        <dbReference type="ARBA" id="ARBA00022741"/>
    </source>
</evidence>
<evidence type="ECO:0000256" key="4">
    <source>
        <dbReference type="ARBA" id="ARBA00022484"/>
    </source>
</evidence>
<dbReference type="EMBL" id="DQ167422">
    <property type="protein sequence ID" value="AAZ76898.1"/>
    <property type="molecule type" value="Genomic_RNA"/>
</dbReference>
<dbReference type="Gene3D" id="3.90.1850.10">
    <property type="entry name" value="RNA-directed RNA polymerase lambda-3"/>
    <property type="match status" value="1"/>
</dbReference>
<evidence type="ECO:0000256" key="8">
    <source>
        <dbReference type="ARBA" id="ARBA00022844"/>
    </source>
</evidence>
<accession>Q3Y468</accession>
<comment type="subcellular location">
    <subcellularLocation>
        <location evidence="1">Virion</location>
    </subcellularLocation>
</comment>
<dbReference type="GO" id="GO:0003723">
    <property type="term" value="F:RNA binding"/>
    <property type="evidence" value="ECO:0007669"/>
    <property type="project" value="InterPro"/>
</dbReference>
<sequence>EHTANNSTMMETFLTVWGPEHTDDPDVLRLMKSLTIHRNYLCQGDDGLMIIDGNTAGKVNSETIQKMLELISKYGEEFR</sequence>
<dbReference type="GO" id="GO:0019013">
    <property type="term" value="C:viral nucleocapsid"/>
    <property type="evidence" value="ECO:0007669"/>
    <property type="project" value="InterPro"/>
</dbReference>
<proteinExistence type="inferred from homology"/>
<evidence type="ECO:0000256" key="9">
    <source>
        <dbReference type="ARBA" id="ARBA00022953"/>
    </source>
</evidence>
<dbReference type="GO" id="GO:0000166">
    <property type="term" value="F:nucleotide binding"/>
    <property type="evidence" value="ECO:0007669"/>
    <property type="project" value="UniProtKB-KW"/>
</dbReference>
<dbReference type="SUPFAM" id="SSF56672">
    <property type="entry name" value="DNA/RNA polymerases"/>
    <property type="match status" value="1"/>
</dbReference>
<keyword evidence="7" id="KW-0547">Nucleotide-binding</keyword>
<dbReference type="InterPro" id="IPR007097">
    <property type="entry name" value="RNA-dir_pol_reovirus"/>
</dbReference>
<dbReference type="InterPro" id="IPR012915">
    <property type="entry name" value="RdRP_5"/>
</dbReference>
<keyword evidence="5" id="KW-0808">Transferase</keyword>
<evidence type="ECO:0000259" key="10">
    <source>
        <dbReference type="PROSITE" id="PS50523"/>
    </source>
</evidence>
<dbReference type="InterPro" id="IPR043502">
    <property type="entry name" value="DNA/RNA_pol_sf"/>
</dbReference>
<evidence type="ECO:0000256" key="3">
    <source>
        <dbReference type="ARBA" id="ARBA00012494"/>
    </source>
</evidence>
<dbReference type="GO" id="GO:0019079">
    <property type="term" value="P:viral genome replication"/>
    <property type="evidence" value="ECO:0007669"/>
    <property type="project" value="InterPro"/>
</dbReference>
<dbReference type="GO" id="GO:0003968">
    <property type="term" value="F:RNA-directed RNA polymerase activity"/>
    <property type="evidence" value="ECO:0007669"/>
    <property type="project" value="UniProtKB-KW"/>
</dbReference>